<keyword evidence="6 8" id="KW-0472">Membrane</keyword>
<dbReference type="Proteomes" id="UP000472270">
    <property type="component" value="Unassembled WGS sequence"/>
</dbReference>
<dbReference type="Pfam" id="PF00520">
    <property type="entry name" value="Ion_trans"/>
    <property type="match status" value="1"/>
</dbReference>
<dbReference type="PANTHER" id="PTHR13800:SF6">
    <property type="entry name" value="TRANSIENT RECEPTOR POTENTIAL CATION CHANNEL SUBFAMILY M MEMBER 4"/>
    <property type="match status" value="1"/>
</dbReference>
<evidence type="ECO:0000259" key="9">
    <source>
        <dbReference type="Pfam" id="PF00520"/>
    </source>
</evidence>
<evidence type="ECO:0000256" key="6">
    <source>
        <dbReference type="ARBA" id="ARBA00023136"/>
    </source>
</evidence>
<sequence>SLLHVCFCYRMFPWTYNFGRAVLCVDYVVFTLRLIHIFAVHKQLGPKIIIVGKMVKDVFFFLFFLGVWLMAYGVANQALLYSYDSRPGWIIRRVFYRPYMHIYGQIPLDEIDGVCVFVECTDNVTLIHQGAEPCPQSDANWLVLILLSVYLLVTNILLVNLLIAMFSYTFNKVQEHSDVHWKFQRYNLIVEYHSRPCLSPPFIIISHLHIFFKRVIQRFMSTYSVTPNTPNNDL</sequence>
<evidence type="ECO:0000256" key="2">
    <source>
        <dbReference type="ARBA" id="ARBA00022448"/>
    </source>
</evidence>
<feature type="transmembrane region" description="Helical" evidence="8">
    <location>
        <begin position="141"/>
        <end position="163"/>
    </location>
</feature>
<dbReference type="InterPro" id="IPR050927">
    <property type="entry name" value="TRPM"/>
</dbReference>
<dbReference type="AlphaFoldDB" id="A0A673NHQ6"/>
<keyword evidence="11" id="KW-1185">Reference proteome</keyword>
<accession>A0A673NHQ6</accession>
<evidence type="ECO:0000313" key="11">
    <source>
        <dbReference type="Proteomes" id="UP000472270"/>
    </source>
</evidence>
<evidence type="ECO:0000256" key="5">
    <source>
        <dbReference type="ARBA" id="ARBA00023065"/>
    </source>
</evidence>
<keyword evidence="4 8" id="KW-1133">Transmembrane helix</keyword>
<feature type="transmembrane region" description="Helical" evidence="8">
    <location>
        <begin position="18"/>
        <end position="38"/>
    </location>
</feature>
<evidence type="ECO:0000256" key="7">
    <source>
        <dbReference type="ARBA" id="ARBA00023303"/>
    </source>
</evidence>
<evidence type="ECO:0000256" key="3">
    <source>
        <dbReference type="ARBA" id="ARBA00022692"/>
    </source>
</evidence>
<evidence type="ECO:0000256" key="1">
    <source>
        <dbReference type="ARBA" id="ARBA00004141"/>
    </source>
</evidence>
<dbReference type="GO" id="GO:0099604">
    <property type="term" value="F:ligand-gated calcium channel activity"/>
    <property type="evidence" value="ECO:0007669"/>
    <property type="project" value="TreeGrafter"/>
</dbReference>
<keyword evidence="2" id="KW-0813">Transport</keyword>
<organism evidence="10 11">
    <name type="scientific">Sinocyclocheilus rhinocerous</name>
    <dbReference type="NCBI Taxonomy" id="307959"/>
    <lineage>
        <taxon>Eukaryota</taxon>
        <taxon>Metazoa</taxon>
        <taxon>Chordata</taxon>
        <taxon>Craniata</taxon>
        <taxon>Vertebrata</taxon>
        <taxon>Euteleostomi</taxon>
        <taxon>Actinopterygii</taxon>
        <taxon>Neopterygii</taxon>
        <taxon>Teleostei</taxon>
        <taxon>Ostariophysi</taxon>
        <taxon>Cypriniformes</taxon>
        <taxon>Cyprinidae</taxon>
        <taxon>Cyprininae</taxon>
        <taxon>Sinocyclocheilus</taxon>
    </lineage>
</organism>
<dbReference type="InterPro" id="IPR005821">
    <property type="entry name" value="Ion_trans_dom"/>
</dbReference>
<feature type="transmembrane region" description="Helical" evidence="8">
    <location>
        <begin position="58"/>
        <end position="75"/>
    </location>
</feature>
<reference evidence="10" key="2">
    <citation type="submission" date="2025-09" db="UniProtKB">
        <authorList>
            <consortium name="Ensembl"/>
        </authorList>
    </citation>
    <scope>IDENTIFICATION</scope>
</reference>
<name>A0A673NHQ6_9TELE</name>
<protein>
    <submittedName>
        <fullName evidence="10">Transient receptor potential cation channel, subfamily M, member 4a</fullName>
    </submittedName>
</protein>
<keyword evidence="3 8" id="KW-0812">Transmembrane</keyword>
<evidence type="ECO:0000313" key="10">
    <source>
        <dbReference type="Ensembl" id="ENSSRHP00000103166.1"/>
    </source>
</evidence>
<proteinExistence type="predicted"/>
<feature type="domain" description="Ion transport" evidence="9">
    <location>
        <begin position="28"/>
        <end position="177"/>
    </location>
</feature>
<dbReference type="Ensembl" id="ENSSRHT00000105939.1">
    <property type="protein sequence ID" value="ENSSRHP00000103166.1"/>
    <property type="gene ID" value="ENSSRHG00000050456.1"/>
</dbReference>
<reference evidence="10" key="1">
    <citation type="submission" date="2025-08" db="UniProtKB">
        <authorList>
            <consortium name="Ensembl"/>
        </authorList>
    </citation>
    <scope>IDENTIFICATION</scope>
</reference>
<comment type="subcellular location">
    <subcellularLocation>
        <location evidence="1">Membrane</location>
        <topology evidence="1">Multi-pass membrane protein</topology>
    </subcellularLocation>
</comment>
<keyword evidence="5" id="KW-0406">Ion transport</keyword>
<dbReference type="PRINTS" id="PR01097">
    <property type="entry name" value="TRNSRECEPTRP"/>
</dbReference>
<keyword evidence="7" id="KW-0407">Ion channel</keyword>
<evidence type="ECO:0000256" key="8">
    <source>
        <dbReference type="SAM" id="Phobius"/>
    </source>
</evidence>
<dbReference type="GO" id="GO:0005227">
    <property type="term" value="F:calcium-activated cation channel activity"/>
    <property type="evidence" value="ECO:0007669"/>
    <property type="project" value="TreeGrafter"/>
</dbReference>
<dbReference type="GO" id="GO:0005886">
    <property type="term" value="C:plasma membrane"/>
    <property type="evidence" value="ECO:0007669"/>
    <property type="project" value="TreeGrafter"/>
</dbReference>
<dbReference type="InterPro" id="IPR002153">
    <property type="entry name" value="TRPC_channel"/>
</dbReference>
<evidence type="ECO:0000256" key="4">
    <source>
        <dbReference type="ARBA" id="ARBA00022989"/>
    </source>
</evidence>
<dbReference type="PANTHER" id="PTHR13800">
    <property type="entry name" value="TRANSIENT RECEPTOR POTENTIAL CATION CHANNEL, SUBFAMILY M, MEMBER 6"/>
    <property type="match status" value="1"/>
</dbReference>